<dbReference type="GO" id="GO:0046872">
    <property type="term" value="F:metal ion binding"/>
    <property type="evidence" value="ECO:0007669"/>
    <property type="project" value="UniProtKB-KW"/>
</dbReference>
<name>A0A366ED01_9BACI</name>
<dbReference type="InterPro" id="IPR000192">
    <property type="entry name" value="Aminotrans_V_dom"/>
</dbReference>
<dbReference type="GO" id="GO:0051536">
    <property type="term" value="F:iron-sulfur cluster binding"/>
    <property type="evidence" value="ECO:0007669"/>
    <property type="project" value="UniProtKB-KW"/>
</dbReference>
<reference evidence="9 10" key="1">
    <citation type="submission" date="2018-06" db="EMBL/GenBank/DDBJ databases">
        <title>Genomic Encyclopedia of Type Strains, Phase IV (KMG-IV): sequencing the most valuable type-strain genomes for metagenomic binning, comparative biology and taxonomic classification.</title>
        <authorList>
            <person name="Goeker M."/>
        </authorList>
    </citation>
    <scope>NUCLEOTIDE SEQUENCE [LARGE SCALE GENOMIC DNA]</scope>
    <source>
        <strain evidence="9 10">DSM 15140</strain>
    </source>
</reference>
<gene>
    <name evidence="9" type="ORF">DES48_10443</name>
</gene>
<dbReference type="Gene3D" id="3.40.640.10">
    <property type="entry name" value="Type I PLP-dependent aspartate aminotransferase-like (Major domain)"/>
    <property type="match status" value="1"/>
</dbReference>
<evidence type="ECO:0000256" key="7">
    <source>
        <dbReference type="SAM" id="Coils"/>
    </source>
</evidence>
<dbReference type="InterPro" id="IPR015424">
    <property type="entry name" value="PyrdxlP-dep_Trfase"/>
</dbReference>
<dbReference type="GO" id="GO:0031071">
    <property type="term" value="F:cysteine desulfurase activity"/>
    <property type="evidence" value="ECO:0007669"/>
    <property type="project" value="UniProtKB-ARBA"/>
</dbReference>
<evidence type="ECO:0000256" key="2">
    <source>
        <dbReference type="ARBA" id="ARBA00006490"/>
    </source>
</evidence>
<dbReference type="InterPro" id="IPR015422">
    <property type="entry name" value="PyrdxlP-dep_Trfase_small"/>
</dbReference>
<evidence type="ECO:0000256" key="5">
    <source>
        <dbReference type="ARBA" id="ARBA00023004"/>
    </source>
</evidence>
<keyword evidence="10" id="KW-1185">Reference proteome</keyword>
<sequence>MIYFDNSATTKPDPSVLESFLQISQKYYGNPSSVHRFGLEAETLLRKAHEQAAEILRVTSSEIIFTSGGTEGNNTAIKGIALAHQNRGNHIITTQIEHPSVLEACHSLETLGFDVTYLPVNEHGTVDVKDVKQALTDKTILVSIMHINNELGSIQPIEAIGQLIKKRPTTYFHVDHVQGFGKQTLPLHDSGIDLCTISGHKIHGLKGTGILYVKKGTTLFSLFHGGNQQGNYRSGTENVAGDVSLVKAMRLIKEQEINSKNHLDELNQLLRELLQEIPEIMINTSPSQAPQILNFSIPGYKPEVIIHALGEREIFISTKSACSSKKPDESAVLHAVGFSQERSKSGLRVSLSYQNTKEEIELFCRSLRKVIQQLSKVMG</sequence>
<dbReference type="PIRSF" id="PIRSF005572">
    <property type="entry name" value="NifS"/>
    <property type="match status" value="1"/>
</dbReference>
<keyword evidence="5" id="KW-0408">Iron</keyword>
<proteinExistence type="inferred from homology"/>
<dbReference type="EMBL" id="QNRI01000004">
    <property type="protein sequence ID" value="RBO99374.1"/>
    <property type="molecule type" value="Genomic_DNA"/>
</dbReference>
<keyword evidence="7" id="KW-0175">Coiled coil</keyword>
<evidence type="ECO:0000256" key="1">
    <source>
        <dbReference type="ARBA" id="ARBA00001933"/>
    </source>
</evidence>
<protein>
    <submittedName>
        <fullName evidence="9">Cysteine desulfurase</fullName>
    </submittedName>
</protein>
<evidence type="ECO:0000313" key="10">
    <source>
        <dbReference type="Proteomes" id="UP000252254"/>
    </source>
</evidence>
<accession>A0A366ED01</accession>
<keyword evidence="4" id="KW-0663">Pyridoxal phosphate</keyword>
<organism evidence="9 10">
    <name type="scientific">Paraliobacillus ryukyuensis</name>
    <dbReference type="NCBI Taxonomy" id="200904"/>
    <lineage>
        <taxon>Bacteria</taxon>
        <taxon>Bacillati</taxon>
        <taxon>Bacillota</taxon>
        <taxon>Bacilli</taxon>
        <taxon>Bacillales</taxon>
        <taxon>Bacillaceae</taxon>
        <taxon>Paraliobacillus</taxon>
    </lineage>
</organism>
<dbReference type="SUPFAM" id="SSF53383">
    <property type="entry name" value="PLP-dependent transferases"/>
    <property type="match status" value="1"/>
</dbReference>
<dbReference type="PANTHER" id="PTHR11601">
    <property type="entry name" value="CYSTEINE DESULFURYLASE FAMILY MEMBER"/>
    <property type="match status" value="1"/>
</dbReference>
<dbReference type="FunFam" id="3.40.640.10:FF:000084">
    <property type="entry name" value="IscS-like cysteine desulfurase"/>
    <property type="match status" value="1"/>
</dbReference>
<dbReference type="OrthoDB" id="9808002at2"/>
<dbReference type="STRING" id="200904.GCA_900168775_02234"/>
<evidence type="ECO:0000256" key="6">
    <source>
        <dbReference type="ARBA" id="ARBA00023014"/>
    </source>
</evidence>
<keyword evidence="6" id="KW-0411">Iron-sulfur</keyword>
<comment type="cofactor">
    <cofactor evidence="1">
        <name>pyridoxal 5'-phosphate</name>
        <dbReference type="ChEBI" id="CHEBI:597326"/>
    </cofactor>
</comment>
<dbReference type="Pfam" id="PF00266">
    <property type="entry name" value="Aminotran_5"/>
    <property type="match status" value="1"/>
</dbReference>
<feature type="domain" description="Aminotransferase class V" evidence="8">
    <location>
        <begin position="2"/>
        <end position="363"/>
    </location>
</feature>
<evidence type="ECO:0000313" key="9">
    <source>
        <dbReference type="EMBL" id="RBO99374.1"/>
    </source>
</evidence>
<dbReference type="Gene3D" id="3.90.1150.10">
    <property type="entry name" value="Aspartate Aminotransferase, domain 1"/>
    <property type="match status" value="1"/>
</dbReference>
<dbReference type="Proteomes" id="UP000252254">
    <property type="component" value="Unassembled WGS sequence"/>
</dbReference>
<dbReference type="AlphaFoldDB" id="A0A366ED01"/>
<keyword evidence="3" id="KW-0479">Metal-binding</keyword>
<feature type="coiled-coil region" evidence="7">
    <location>
        <begin position="252"/>
        <end position="283"/>
    </location>
</feature>
<comment type="caution">
    <text evidence="9">The sequence shown here is derived from an EMBL/GenBank/DDBJ whole genome shotgun (WGS) entry which is preliminary data.</text>
</comment>
<dbReference type="InterPro" id="IPR016454">
    <property type="entry name" value="Cysteine_dSase"/>
</dbReference>
<evidence type="ECO:0000256" key="3">
    <source>
        <dbReference type="ARBA" id="ARBA00022723"/>
    </source>
</evidence>
<dbReference type="RefSeq" id="WP_113868258.1">
    <property type="nucleotide sequence ID" value="NZ_BAABQN010000003.1"/>
</dbReference>
<evidence type="ECO:0000259" key="8">
    <source>
        <dbReference type="Pfam" id="PF00266"/>
    </source>
</evidence>
<dbReference type="InterPro" id="IPR015421">
    <property type="entry name" value="PyrdxlP-dep_Trfase_major"/>
</dbReference>
<dbReference type="PANTHER" id="PTHR11601:SF50">
    <property type="entry name" value="CYSTEINE DESULFURASE ISCS 2-RELATED"/>
    <property type="match status" value="1"/>
</dbReference>
<evidence type="ECO:0000256" key="4">
    <source>
        <dbReference type="ARBA" id="ARBA00022898"/>
    </source>
</evidence>
<comment type="similarity">
    <text evidence="2">Belongs to the class-V pyridoxal-phosphate-dependent aminotransferase family. NifS/IscS subfamily.</text>
</comment>